<dbReference type="EMBL" id="AP026866">
    <property type="protein sequence ID" value="BDS08774.1"/>
    <property type="molecule type" value="Genomic_DNA"/>
</dbReference>
<organism evidence="1">
    <name type="scientific">Oceaniferula spumae</name>
    <dbReference type="NCBI Taxonomy" id="2979115"/>
    <lineage>
        <taxon>Bacteria</taxon>
        <taxon>Pseudomonadati</taxon>
        <taxon>Verrucomicrobiota</taxon>
        <taxon>Verrucomicrobiia</taxon>
        <taxon>Verrucomicrobiales</taxon>
        <taxon>Verrucomicrobiaceae</taxon>
        <taxon>Oceaniferula</taxon>
    </lineage>
</organism>
<dbReference type="AlphaFoldDB" id="A0AAT9FS90"/>
<dbReference type="KEGG" id="osu:NT6N_38140"/>
<name>A0AAT9FS90_9BACT</name>
<evidence type="ECO:0000313" key="1">
    <source>
        <dbReference type="EMBL" id="BDS08774.1"/>
    </source>
</evidence>
<protein>
    <submittedName>
        <fullName evidence="1">Uncharacterized protein</fullName>
    </submittedName>
</protein>
<sequence>MARYRLAEKGNRVLMKADGFGEIIPAAFTIGDPVLFSELSNRVNRS</sequence>
<proteinExistence type="predicted"/>
<reference evidence="1" key="1">
    <citation type="submission" date="2024-07" db="EMBL/GenBank/DDBJ databases">
        <title>Complete genome sequence of Verrucomicrobiaceae bacterium NT6N.</title>
        <authorList>
            <person name="Huang C."/>
            <person name="Takami H."/>
            <person name="Hamasaki K."/>
        </authorList>
    </citation>
    <scope>NUCLEOTIDE SEQUENCE</scope>
    <source>
        <strain evidence="1">NT6N</strain>
    </source>
</reference>
<gene>
    <name evidence="1" type="ORF">NT6N_38140</name>
</gene>
<accession>A0AAT9FS90</accession>